<dbReference type="CDD" id="cd08432">
    <property type="entry name" value="PBP2_GcdR_TrpI_HvrB_AmpR_like"/>
    <property type="match status" value="1"/>
</dbReference>
<keyword evidence="7" id="KW-1185">Reference proteome</keyword>
<evidence type="ECO:0000256" key="3">
    <source>
        <dbReference type="ARBA" id="ARBA00023125"/>
    </source>
</evidence>
<dbReference type="OrthoDB" id="5526340at2"/>
<dbReference type="RefSeq" id="WP_129121997.1">
    <property type="nucleotide sequence ID" value="NZ_PEIB01000008.1"/>
</dbReference>
<dbReference type="AlphaFoldDB" id="A0A4Q0YR25"/>
<dbReference type="SUPFAM" id="SSF53850">
    <property type="entry name" value="Periplasmic binding protein-like II"/>
    <property type="match status" value="1"/>
</dbReference>
<dbReference type="PANTHER" id="PTHR30537:SF26">
    <property type="entry name" value="GLYCINE CLEAVAGE SYSTEM TRANSCRIPTIONAL ACTIVATOR"/>
    <property type="match status" value="1"/>
</dbReference>
<gene>
    <name evidence="6" type="ORF">CS022_09020</name>
</gene>
<dbReference type="InterPro" id="IPR000847">
    <property type="entry name" value="LysR_HTH_N"/>
</dbReference>
<dbReference type="InterPro" id="IPR005119">
    <property type="entry name" value="LysR_subst-bd"/>
</dbReference>
<comment type="similarity">
    <text evidence="1">Belongs to the LysR transcriptional regulatory family.</text>
</comment>
<proteinExistence type="inferred from homology"/>
<accession>A0A4Q0YR25</accession>
<dbReference type="FunFam" id="1.10.10.10:FF:000001">
    <property type="entry name" value="LysR family transcriptional regulator"/>
    <property type="match status" value="1"/>
</dbReference>
<keyword evidence="3" id="KW-0238">DNA-binding</keyword>
<dbReference type="Pfam" id="PF03466">
    <property type="entry name" value="LysR_substrate"/>
    <property type="match status" value="1"/>
</dbReference>
<evidence type="ECO:0000313" key="6">
    <source>
        <dbReference type="EMBL" id="RXJ73620.1"/>
    </source>
</evidence>
<dbReference type="InterPro" id="IPR036388">
    <property type="entry name" value="WH-like_DNA-bd_sf"/>
</dbReference>
<dbReference type="SUPFAM" id="SSF46785">
    <property type="entry name" value="Winged helix' DNA-binding domain"/>
    <property type="match status" value="1"/>
</dbReference>
<evidence type="ECO:0000256" key="4">
    <source>
        <dbReference type="ARBA" id="ARBA00023163"/>
    </source>
</evidence>
<organism evidence="6 7">
    <name type="scientific">Veronia nyctiphanis</name>
    <dbReference type="NCBI Taxonomy" id="1278244"/>
    <lineage>
        <taxon>Bacteria</taxon>
        <taxon>Pseudomonadati</taxon>
        <taxon>Pseudomonadota</taxon>
        <taxon>Gammaproteobacteria</taxon>
        <taxon>Vibrionales</taxon>
        <taxon>Vibrionaceae</taxon>
        <taxon>Veronia</taxon>
    </lineage>
</organism>
<dbReference type="EMBL" id="PEIB01000008">
    <property type="protein sequence ID" value="RXJ73620.1"/>
    <property type="molecule type" value="Genomic_DNA"/>
</dbReference>
<dbReference type="PROSITE" id="PS50931">
    <property type="entry name" value="HTH_LYSR"/>
    <property type="match status" value="1"/>
</dbReference>
<name>A0A4Q0YR25_9GAMM</name>
<evidence type="ECO:0000256" key="1">
    <source>
        <dbReference type="ARBA" id="ARBA00009437"/>
    </source>
</evidence>
<dbReference type="PRINTS" id="PR00039">
    <property type="entry name" value="HTHLYSR"/>
</dbReference>
<comment type="caution">
    <text evidence="6">The sequence shown here is derived from an EMBL/GenBank/DDBJ whole genome shotgun (WGS) entry which is preliminary data.</text>
</comment>
<evidence type="ECO:0000259" key="5">
    <source>
        <dbReference type="PROSITE" id="PS50931"/>
    </source>
</evidence>
<dbReference type="Gene3D" id="1.10.10.10">
    <property type="entry name" value="Winged helix-like DNA-binding domain superfamily/Winged helix DNA-binding domain"/>
    <property type="match status" value="1"/>
</dbReference>
<keyword evidence="4" id="KW-0804">Transcription</keyword>
<evidence type="ECO:0000256" key="2">
    <source>
        <dbReference type="ARBA" id="ARBA00023015"/>
    </source>
</evidence>
<dbReference type="Gene3D" id="3.40.190.10">
    <property type="entry name" value="Periplasmic binding protein-like II"/>
    <property type="match status" value="2"/>
</dbReference>
<dbReference type="GO" id="GO:0006351">
    <property type="term" value="P:DNA-templated transcription"/>
    <property type="evidence" value="ECO:0007669"/>
    <property type="project" value="TreeGrafter"/>
</dbReference>
<sequence>MEQHLRHLHALRYFEAAARRKSYSAAAIELSVTQAAVSQQIRGLEDNLDIKLFFRQGREMLLTSSGQKLYDSVNKGFREISAGLDMLKCEPMEGVLTVNTPPSFASLWLMPRLWQFTHTYPSTTLRVHADRERVDIRYTDTDIAIRQGIITNDELLNDVVCEPLYSEPVFPLCSATLAENLQFTHPDQVLNCMLIHGVNSRAFNWKKWFEVANVDWQQKDIQWMEVPTFDMALNAVMAGHGMCLATESLSRDLIDNGLLVKPFDIPLSPGVKYSLVYQKNSPRRKRVQAFIDWIKLQVDEQEQQSTKCCIKGSTIPQRI</sequence>
<reference evidence="6 7" key="1">
    <citation type="submission" date="2017-10" db="EMBL/GenBank/DDBJ databases">
        <title>Nyctiphanis sp. nov., isolated from the stomach of the euphausiid Nyctiphanes simplex (Hansen, 1911) in the Gulf of California.</title>
        <authorList>
            <person name="Gomez-Gil B."/>
            <person name="Aguilar-Mendez M."/>
            <person name="Lopez-Cortes A."/>
            <person name="Gomez-Gutierrez J."/>
            <person name="Roque A."/>
            <person name="Lang E."/>
            <person name="Gonzalez-Castillo A."/>
        </authorList>
    </citation>
    <scope>NUCLEOTIDE SEQUENCE [LARGE SCALE GENOMIC DNA]</scope>
    <source>
        <strain evidence="6 7">CAIM 600</strain>
    </source>
</reference>
<dbReference type="GO" id="GO:0043565">
    <property type="term" value="F:sequence-specific DNA binding"/>
    <property type="evidence" value="ECO:0007669"/>
    <property type="project" value="TreeGrafter"/>
</dbReference>
<dbReference type="InterPro" id="IPR036390">
    <property type="entry name" value="WH_DNA-bd_sf"/>
</dbReference>
<keyword evidence="2" id="KW-0805">Transcription regulation</keyword>
<dbReference type="Proteomes" id="UP000290287">
    <property type="component" value="Unassembled WGS sequence"/>
</dbReference>
<dbReference type="GO" id="GO:0003700">
    <property type="term" value="F:DNA-binding transcription factor activity"/>
    <property type="evidence" value="ECO:0007669"/>
    <property type="project" value="InterPro"/>
</dbReference>
<dbReference type="InterPro" id="IPR058163">
    <property type="entry name" value="LysR-type_TF_proteobact-type"/>
</dbReference>
<feature type="domain" description="HTH lysR-type" evidence="5">
    <location>
        <begin position="8"/>
        <end position="63"/>
    </location>
</feature>
<dbReference type="PANTHER" id="PTHR30537">
    <property type="entry name" value="HTH-TYPE TRANSCRIPTIONAL REGULATOR"/>
    <property type="match status" value="1"/>
</dbReference>
<dbReference type="Pfam" id="PF00126">
    <property type="entry name" value="HTH_1"/>
    <property type="match status" value="1"/>
</dbReference>
<evidence type="ECO:0000313" key="7">
    <source>
        <dbReference type="Proteomes" id="UP000290287"/>
    </source>
</evidence>
<protein>
    <submittedName>
        <fullName evidence="6">LysR family transcriptional regulator</fullName>
    </submittedName>
</protein>